<keyword evidence="2" id="KW-1185">Reference proteome</keyword>
<proteinExistence type="predicted"/>
<reference evidence="1" key="2">
    <citation type="journal article" date="2020" name="Nat. Commun.">
        <title>Large-scale genome sequencing of mycorrhizal fungi provides insights into the early evolution of symbiotic traits.</title>
        <authorList>
            <person name="Miyauchi S."/>
            <person name="Kiss E."/>
            <person name="Kuo A."/>
            <person name="Drula E."/>
            <person name="Kohler A."/>
            <person name="Sanchez-Garcia M."/>
            <person name="Morin E."/>
            <person name="Andreopoulos B."/>
            <person name="Barry K.W."/>
            <person name="Bonito G."/>
            <person name="Buee M."/>
            <person name="Carver A."/>
            <person name="Chen C."/>
            <person name="Cichocki N."/>
            <person name="Clum A."/>
            <person name="Culley D."/>
            <person name="Crous P.W."/>
            <person name="Fauchery L."/>
            <person name="Girlanda M."/>
            <person name="Hayes R.D."/>
            <person name="Keri Z."/>
            <person name="LaButti K."/>
            <person name="Lipzen A."/>
            <person name="Lombard V."/>
            <person name="Magnuson J."/>
            <person name="Maillard F."/>
            <person name="Murat C."/>
            <person name="Nolan M."/>
            <person name="Ohm R.A."/>
            <person name="Pangilinan J."/>
            <person name="Pereira M.F."/>
            <person name="Perotto S."/>
            <person name="Peter M."/>
            <person name="Pfister S."/>
            <person name="Riley R."/>
            <person name="Sitrit Y."/>
            <person name="Stielow J.B."/>
            <person name="Szollosi G."/>
            <person name="Zifcakova L."/>
            <person name="Stursova M."/>
            <person name="Spatafora J.W."/>
            <person name="Tedersoo L."/>
            <person name="Vaario L.M."/>
            <person name="Yamada A."/>
            <person name="Yan M."/>
            <person name="Wang P."/>
            <person name="Xu J."/>
            <person name="Bruns T."/>
            <person name="Baldrian P."/>
            <person name="Vilgalys R."/>
            <person name="Dunand C."/>
            <person name="Henrissat B."/>
            <person name="Grigoriev I.V."/>
            <person name="Hibbett D."/>
            <person name="Nagy L.G."/>
            <person name="Martin F.M."/>
        </authorList>
    </citation>
    <scope>NUCLEOTIDE SEQUENCE</scope>
    <source>
        <strain evidence="1">P2</strain>
    </source>
</reference>
<name>A0ACB6ZGS2_THEGA</name>
<sequence length="94" mass="10761">MFARGRVVVGMMAAWRSRCCKRAQRPGRLSENVRQTYLPRSTPACVGGGRRICLRSDNRSKSPSEGQFWVTRQVNAVWYWTLQVHSGSHRSCYA</sequence>
<gene>
    <name evidence="1" type="ORF">BDM02DRAFT_3115500</name>
</gene>
<dbReference type="Proteomes" id="UP000886501">
    <property type="component" value="Unassembled WGS sequence"/>
</dbReference>
<reference evidence="1" key="1">
    <citation type="submission" date="2019-10" db="EMBL/GenBank/DDBJ databases">
        <authorList>
            <consortium name="DOE Joint Genome Institute"/>
            <person name="Kuo A."/>
            <person name="Miyauchi S."/>
            <person name="Kiss E."/>
            <person name="Drula E."/>
            <person name="Kohler A."/>
            <person name="Sanchez-Garcia M."/>
            <person name="Andreopoulos B."/>
            <person name="Barry K.W."/>
            <person name="Bonito G."/>
            <person name="Buee M."/>
            <person name="Carver A."/>
            <person name="Chen C."/>
            <person name="Cichocki N."/>
            <person name="Clum A."/>
            <person name="Culley D."/>
            <person name="Crous P.W."/>
            <person name="Fauchery L."/>
            <person name="Girlanda M."/>
            <person name="Hayes R."/>
            <person name="Keri Z."/>
            <person name="Labutti K."/>
            <person name="Lipzen A."/>
            <person name="Lombard V."/>
            <person name="Magnuson J."/>
            <person name="Maillard F."/>
            <person name="Morin E."/>
            <person name="Murat C."/>
            <person name="Nolan M."/>
            <person name="Ohm R."/>
            <person name="Pangilinan J."/>
            <person name="Pereira M."/>
            <person name="Perotto S."/>
            <person name="Peter M."/>
            <person name="Riley R."/>
            <person name="Sitrit Y."/>
            <person name="Stielow B."/>
            <person name="Szollosi G."/>
            <person name="Zifcakova L."/>
            <person name="Stursova M."/>
            <person name="Spatafora J.W."/>
            <person name="Tedersoo L."/>
            <person name="Vaario L.-M."/>
            <person name="Yamada A."/>
            <person name="Yan M."/>
            <person name="Wang P."/>
            <person name="Xu J."/>
            <person name="Bruns T."/>
            <person name="Baldrian P."/>
            <person name="Vilgalys R."/>
            <person name="Henrissat B."/>
            <person name="Grigoriev I.V."/>
            <person name="Hibbett D."/>
            <person name="Nagy L.G."/>
            <person name="Martin F.M."/>
        </authorList>
    </citation>
    <scope>NUCLEOTIDE SEQUENCE</scope>
    <source>
        <strain evidence="1">P2</strain>
    </source>
</reference>
<dbReference type="EMBL" id="MU118015">
    <property type="protein sequence ID" value="KAF9648331.1"/>
    <property type="molecule type" value="Genomic_DNA"/>
</dbReference>
<evidence type="ECO:0000313" key="1">
    <source>
        <dbReference type="EMBL" id="KAF9648331.1"/>
    </source>
</evidence>
<protein>
    <submittedName>
        <fullName evidence="1">Uncharacterized protein</fullName>
    </submittedName>
</protein>
<accession>A0ACB6ZGS2</accession>
<organism evidence="1 2">
    <name type="scientific">Thelephora ganbajun</name>
    <name type="common">Ganba fungus</name>
    <dbReference type="NCBI Taxonomy" id="370292"/>
    <lineage>
        <taxon>Eukaryota</taxon>
        <taxon>Fungi</taxon>
        <taxon>Dikarya</taxon>
        <taxon>Basidiomycota</taxon>
        <taxon>Agaricomycotina</taxon>
        <taxon>Agaricomycetes</taxon>
        <taxon>Thelephorales</taxon>
        <taxon>Thelephoraceae</taxon>
        <taxon>Thelephora</taxon>
    </lineage>
</organism>
<comment type="caution">
    <text evidence="1">The sequence shown here is derived from an EMBL/GenBank/DDBJ whole genome shotgun (WGS) entry which is preliminary data.</text>
</comment>
<evidence type="ECO:0000313" key="2">
    <source>
        <dbReference type="Proteomes" id="UP000886501"/>
    </source>
</evidence>